<evidence type="ECO:0000313" key="2">
    <source>
        <dbReference type="Proteomes" id="UP000232688"/>
    </source>
</evidence>
<dbReference type="Proteomes" id="UP000232688">
    <property type="component" value="Unassembled WGS sequence"/>
</dbReference>
<dbReference type="VEuPathDB" id="FungiDB:FUN_000129"/>
<dbReference type="VEuPathDB" id="FungiDB:RhiirA1_461372"/>
<proteinExistence type="predicted"/>
<gene>
    <name evidence="1" type="ORF">RhiirA1_461372</name>
</gene>
<accession>A0A2I1EY08</accession>
<name>A0A2I1EY08_9GLOM</name>
<reference evidence="1 2" key="1">
    <citation type="submission" date="2017-10" db="EMBL/GenBank/DDBJ databases">
        <title>Extensive intraspecific genome diversity in a model arbuscular mycorrhizal fungus.</title>
        <authorList>
            <person name="Chen E.C.H."/>
            <person name="Morin E."/>
            <person name="Baudet D."/>
            <person name="Noel J."/>
            <person name="Ndikumana S."/>
            <person name="Charron P."/>
            <person name="St-Onge C."/>
            <person name="Giorgi J."/>
            <person name="Grigoriev I.V."/>
            <person name="Roux C."/>
            <person name="Martin F.M."/>
            <person name="Corradi N."/>
        </authorList>
    </citation>
    <scope>NUCLEOTIDE SEQUENCE [LARGE SCALE GENOMIC DNA]</scope>
    <source>
        <strain evidence="1 2">A1</strain>
    </source>
</reference>
<comment type="caution">
    <text evidence="1">The sequence shown here is derived from an EMBL/GenBank/DDBJ whole genome shotgun (WGS) entry which is preliminary data.</text>
</comment>
<dbReference type="AlphaFoldDB" id="A0A2I1EY08"/>
<dbReference type="EMBL" id="LLXH01000564">
    <property type="protein sequence ID" value="PKC65195.1"/>
    <property type="molecule type" value="Genomic_DNA"/>
</dbReference>
<organism evidence="1 2">
    <name type="scientific">Rhizophagus irregularis</name>
    <dbReference type="NCBI Taxonomy" id="588596"/>
    <lineage>
        <taxon>Eukaryota</taxon>
        <taxon>Fungi</taxon>
        <taxon>Fungi incertae sedis</taxon>
        <taxon>Mucoromycota</taxon>
        <taxon>Glomeromycotina</taxon>
        <taxon>Glomeromycetes</taxon>
        <taxon>Glomerales</taxon>
        <taxon>Glomeraceae</taxon>
        <taxon>Rhizophagus</taxon>
    </lineage>
</organism>
<dbReference type="OrthoDB" id="10325958at2759"/>
<protein>
    <submittedName>
        <fullName evidence="1">Uncharacterized protein</fullName>
    </submittedName>
</protein>
<reference evidence="1 2" key="2">
    <citation type="submission" date="2017-10" db="EMBL/GenBank/DDBJ databases">
        <title>Genome analyses suggest a sexual origin of heterokaryosis in a supposedly ancient asexual fungus.</title>
        <authorList>
            <person name="Corradi N."/>
            <person name="Sedzielewska K."/>
            <person name="Noel J."/>
            <person name="Charron P."/>
            <person name="Farinelli L."/>
            <person name="Marton T."/>
            <person name="Kruger M."/>
            <person name="Pelin A."/>
            <person name="Brachmann A."/>
            <person name="Corradi N."/>
        </authorList>
    </citation>
    <scope>NUCLEOTIDE SEQUENCE [LARGE SCALE GENOMIC DNA]</scope>
    <source>
        <strain evidence="1 2">A1</strain>
    </source>
</reference>
<dbReference type="VEuPathDB" id="FungiDB:RhiirFUN_017520"/>
<evidence type="ECO:0000313" key="1">
    <source>
        <dbReference type="EMBL" id="PKC65195.1"/>
    </source>
</evidence>
<sequence>MCKLYGIGEIDNPSLSSFPPSLVNIYSDQHLKVNMPVHTLWMLPIFIRISLKFVHNGNGNNPVDFSVVLPRIARLIGITEEAIDAYIRVANQHGLAVPQGWSAKALIIKCSLDDNENQSLSKPVIIIYGDKNMEDMEAQMLEQPKDKNIFNIFVN</sequence>